<evidence type="ECO:0000256" key="5">
    <source>
        <dbReference type="SAM" id="MobiDB-lite"/>
    </source>
</evidence>
<organism evidence="7 8">
    <name type="scientific">Trichinella pseudospiralis</name>
    <name type="common">Parasitic roundworm</name>
    <dbReference type="NCBI Taxonomy" id="6337"/>
    <lineage>
        <taxon>Eukaryota</taxon>
        <taxon>Metazoa</taxon>
        <taxon>Ecdysozoa</taxon>
        <taxon>Nematoda</taxon>
        <taxon>Enoplea</taxon>
        <taxon>Dorylaimia</taxon>
        <taxon>Trichinellida</taxon>
        <taxon>Trichinellidae</taxon>
        <taxon>Trichinella</taxon>
    </lineage>
</organism>
<feature type="domain" description="LIM zinc-binding" evidence="6">
    <location>
        <begin position="37"/>
        <end position="104"/>
    </location>
</feature>
<reference evidence="7 8" key="1">
    <citation type="submission" date="2015-01" db="EMBL/GenBank/DDBJ databases">
        <title>Evolution of Trichinella species and genotypes.</title>
        <authorList>
            <person name="Korhonen P.K."/>
            <person name="Edoardo P."/>
            <person name="Giuseppe L.R."/>
            <person name="Gasser R.B."/>
        </authorList>
    </citation>
    <scope>NUCLEOTIDE SEQUENCE [LARGE SCALE GENOMIC DNA]</scope>
    <source>
        <strain evidence="7">ISS13</strain>
    </source>
</reference>
<dbReference type="AlphaFoldDB" id="A0A0V1EIW6"/>
<dbReference type="PANTHER" id="PTHR24206">
    <property type="entry name" value="OS06G0237300 PROTEIN"/>
    <property type="match status" value="1"/>
</dbReference>
<evidence type="ECO:0000313" key="7">
    <source>
        <dbReference type="EMBL" id="KRY73728.1"/>
    </source>
</evidence>
<sequence>MSGTSSSSPAFTNVRKETKVGLIVIYHLQRRAMPVKDLCHRCQRPTYFNDKIGPLKDGVFYHKGCFKCWLCGSRLTLKTYCNNRNDITDTEVYCQGHVPTPMPHEPIPHRSNLLYSPKTRGHNADYRSSSSKLPVYP</sequence>
<feature type="region of interest" description="Disordered" evidence="5">
    <location>
        <begin position="103"/>
        <end position="137"/>
    </location>
</feature>
<evidence type="ECO:0000256" key="4">
    <source>
        <dbReference type="PROSITE-ProRule" id="PRU00125"/>
    </source>
</evidence>
<dbReference type="Proteomes" id="UP000054632">
    <property type="component" value="Unassembled WGS sequence"/>
</dbReference>
<keyword evidence="2 4" id="KW-0862">Zinc</keyword>
<dbReference type="Pfam" id="PF00412">
    <property type="entry name" value="LIM"/>
    <property type="match status" value="1"/>
</dbReference>
<accession>A0A0V1EIW6</accession>
<dbReference type="PROSITE" id="PS00478">
    <property type="entry name" value="LIM_DOMAIN_1"/>
    <property type="match status" value="1"/>
</dbReference>
<keyword evidence="3 4" id="KW-0440">LIM domain</keyword>
<dbReference type="EMBL" id="JYDR01000031">
    <property type="protein sequence ID" value="KRY73728.1"/>
    <property type="molecule type" value="Genomic_DNA"/>
</dbReference>
<gene>
    <name evidence="7" type="primary">Mical3</name>
    <name evidence="7" type="ORF">T4A_10148</name>
</gene>
<name>A0A0V1EIW6_TRIPS</name>
<evidence type="ECO:0000256" key="1">
    <source>
        <dbReference type="ARBA" id="ARBA00022723"/>
    </source>
</evidence>
<dbReference type="PROSITE" id="PS50023">
    <property type="entry name" value="LIM_DOMAIN_2"/>
    <property type="match status" value="1"/>
</dbReference>
<protein>
    <submittedName>
        <fullName evidence="7">Protein-methionine sulfoxide oxidase MICAL3</fullName>
    </submittedName>
</protein>
<dbReference type="SMART" id="SM00132">
    <property type="entry name" value="LIM"/>
    <property type="match status" value="1"/>
</dbReference>
<dbReference type="CDD" id="cd09443">
    <property type="entry name" value="LIM_Ltd-1"/>
    <property type="match status" value="1"/>
</dbReference>
<dbReference type="GO" id="GO:0046872">
    <property type="term" value="F:metal ion binding"/>
    <property type="evidence" value="ECO:0007669"/>
    <property type="project" value="UniProtKB-KW"/>
</dbReference>
<dbReference type="InterPro" id="IPR001781">
    <property type="entry name" value="Znf_LIM"/>
</dbReference>
<evidence type="ECO:0000313" key="8">
    <source>
        <dbReference type="Proteomes" id="UP000054632"/>
    </source>
</evidence>
<feature type="compositionally biased region" description="Polar residues" evidence="5">
    <location>
        <begin position="126"/>
        <end position="137"/>
    </location>
</feature>
<comment type="caution">
    <text evidence="7">The sequence shown here is derived from an EMBL/GenBank/DDBJ whole genome shotgun (WGS) entry which is preliminary data.</text>
</comment>
<proteinExistence type="predicted"/>
<evidence type="ECO:0000259" key="6">
    <source>
        <dbReference type="PROSITE" id="PS50023"/>
    </source>
</evidence>
<evidence type="ECO:0000256" key="2">
    <source>
        <dbReference type="ARBA" id="ARBA00022833"/>
    </source>
</evidence>
<evidence type="ECO:0000256" key="3">
    <source>
        <dbReference type="ARBA" id="ARBA00023038"/>
    </source>
</evidence>
<dbReference type="Gene3D" id="2.10.110.10">
    <property type="entry name" value="Cysteine Rich Protein"/>
    <property type="match status" value="1"/>
</dbReference>
<keyword evidence="1 4" id="KW-0479">Metal-binding</keyword>